<dbReference type="PROSITE" id="PS50943">
    <property type="entry name" value="HTH_CROC1"/>
    <property type="match status" value="1"/>
</dbReference>
<sequence length="74" mass="8033">MSTQPGPYAQANDSETLSTRRAALGYSQAGVAELLGVTQQHYGHLEAGTRRLTEEHRTALISHGLLDRQRSTGL</sequence>
<evidence type="ECO:0000259" key="1">
    <source>
        <dbReference type="PROSITE" id="PS50943"/>
    </source>
</evidence>
<dbReference type="KEGG" id="fal:FRAAL2786"/>
<evidence type="ECO:0000313" key="3">
    <source>
        <dbReference type="Proteomes" id="UP000000657"/>
    </source>
</evidence>
<dbReference type="Pfam" id="PF01381">
    <property type="entry name" value="HTH_3"/>
    <property type="match status" value="1"/>
</dbReference>
<organism evidence="2 3">
    <name type="scientific">Frankia alni (strain DSM 45986 / CECT 9034 / ACN14a)</name>
    <dbReference type="NCBI Taxonomy" id="326424"/>
    <lineage>
        <taxon>Bacteria</taxon>
        <taxon>Bacillati</taxon>
        <taxon>Actinomycetota</taxon>
        <taxon>Actinomycetes</taxon>
        <taxon>Frankiales</taxon>
        <taxon>Frankiaceae</taxon>
        <taxon>Frankia</taxon>
    </lineage>
</organism>
<dbReference type="InterPro" id="IPR010982">
    <property type="entry name" value="Lambda_DNA-bd_dom_sf"/>
</dbReference>
<dbReference type="STRING" id="326424.FRAAL2786"/>
<proteinExistence type="predicted"/>
<evidence type="ECO:0000313" key="2">
    <source>
        <dbReference type="EMBL" id="CAJ61430.1"/>
    </source>
</evidence>
<dbReference type="Gene3D" id="1.10.260.40">
    <property type="entry name" value="lambda repressor-like DNA-binding domains"/>
    <property type="match status" value="1"/>
</dbReference>
<reference evidence="2 3" key="1">
    <citation type="journal article" date="2007" name="Genome Res.">
        <title>Genome characteristics of facultatively symbiotic Frankia sp. strains reflect host range and host plant biogeography.</title>
        <authorList>
            <person name="Normand P."/>
            <person name="Lapierre P."/>
            <person name="Tisa L.S."/>
            <person name="Gogarten J.P."/>
            <person name="Alloisio N."/>
            <person name="Bagnarol E."/>
            <person name="Bassi C.A."/>
            <person name="Berry A.M."/>
            <person name="Bickhart D.M."/>
            <person name="Choisne N."/>
            <person name="Couloux A."/>
            <person name="Cournoyer B."/>
            <person name="Cruveiller S."/>
            <person name="Daubin V."/>
            <person name="Demange N."/>
            <person name="Francino M.P."/>
            <person name="Goltsman E."/>
            <person name="Huang Y."/>
            <person name="Kopp O.R."/>
            <person name="Labarre L."/>
            <person name="Lapidus A."/>
            <person name="Lavire C."/>
            <person name="Marechal J."/>
            <person name="Martinez M."/>
            <person name="Mastronunzio J.E."/>
            <person name="Mullin B.C."/>
            <person name="Niemann J."/>
            <person name="Pujic P."/>
            <person name="Rawnsley T."/>
            <person name="Rouy Z."/>
            <person name="Schenowitz C."/>
            <person name="Sellstedt A."/>
            <person name="Tavares F."/>
            <person name="Tomkins J.P."/>
            <person name="Vallenet D."/>
            <person name="Valverde C."/>
            <person name="Wall L.G."/>
            <person name="Wang Y."/>
            <person name="Medigue C."/>
            <person name="Benson D.R."/>
        </authorList>
    </citation>
    <scope>NUCLEOTIDE SEQUENCE [LARGE SCALE GENOMIC DNA]</scope>
    <source>
        <strain evidence="3">DSM 45986 / CECT 9034 / ACN14a</strain>
    </source>
</reference>
<accession>Q0RM22</accession>
<dbReference type="SUPFAM" id="SSF47413">
    <property type="entry name" value="lambda repressor-like DNA-binding domains"/>
    <property type="match status" value="1"/>
</dbReference>
<dbReference type="AlphaFoldDB" id="Q0RM22"/>
<dbReference type="EMBL" id="CT573213">
    <property type="protein sequence ID" value="CAJ61430.1"/>
    <property type="molecule type" value="Genomic_DNA"/>
</dbReference>
<dbReference type="GO" id="GO:0003677">
    <property type="term" value="F:DNA binding"/>
    <property type="evidence" value="ECO:0007669"/>
    <property type="project" value="InterPro"/>
</dbReference>
<name>Q0RM22_FRAAA</name>
<protein>
    <submittedName>
        <fullName evidence="2">Transcriptional regulator</fullName>
    </submittedName>
</protein>
<dbReference type="HOGENOM" id="CLU_2682400_0_0_11"/>
<dbReference type="Proteomes" id="UP000000657">
    <property type="component" value="Chromosome"/>
</dbReference>
<feature type="domain" description="HTH cro/C1-type" evidence="1">
    <location>
        <begin position="17"/>
        <end position="53"/>
    </location>
</feature>
<gene>
    <name evidence="2" type="ordered locus">FRAAL2786</name>
</gene>
<keyword evidence="3" id="KW-1185">Reference proteome</keyword>
<dbReference type="CDD" id="cd00093">
    <property type="entry name" value="HTH_XRE"/>
    <property type="match status" value="1"/>
</dbReference>
<dbReference type="InterPro" id="IPR001387">
    <property type="entry name" value="Cro/C1-type_HTH"/>
</dbReference>